<evidence type="ECO:0000256" key="1">
    <source>
        <dbReference type="ARBA" id="ARBA00022723"/>
    </source>
</evidence>
<gene>
    <name evidence="6" type="primary">Aste57867_4001</name>
    <name evidence="5" type="ORF">As57867_003990</name>
    <name evidence="6" type="ORF">ASTE57867_4001</name>
</gene>
<dbReference type="InterPro" id="IPR035898">
    <property type="entry name" value="TAZ_dom_sf"/>
</dbReference>
<dbReference type="InterPro" id="IPR000197">
    <property type="entry name" value="Znf_TAZ"/>
</dbReference>
<dbReference type="GO" id="GO:0008270">
    <property type="term" value="F:zinc ion binding"/>
    <property type="evidence" value="ECO:0007669"/>
    <property type="project" value="UniProtKB-KW"/>
</dbReference>
<keyword evidence="7" id="KW-1185">Reference proteome</keyword>
<name>A0A485KF70_9STRA</name>
<evidence type="ECO:0000256" key="2">
    <source>
        <dbReference type="ARBA" id="ARBA00022771"/>
    </source>
</evidence>
<reference evidence="5" key="2">
    <citation type="submission" date="2019-06" db="EMBL/GenBank/DDBJ databases">
        <title>Genomics analysis of Aphanomyces spp. identifies a new class of oomycete effector associated with host adaptation.</title>
        <authorList>
            <person name="Gaulin E."/>
        </authorList>
    </citation>
    <scope>NUCLEOTIDE SEQUENCE</scope>
    <source>
        <strain evidence="5">CBS 578.67</strain>
    </source>
</reference>
<dbReference type="SMART" id="SM00551">
    <property type="entry name" value="ZnF_TAZ"/>
    <property type="match status" value="1"/>
</dbReference>
<dbReference type="AlphaFoldDB" id="A0A485KF70"/>
<keyword evidence="3" id="KW-0862">Zinc</keyword>
<feature type="domain" description="TAZ-type" evidence="4">
    <location>
        <begin position="4"/>
        <end position="92"/>
    </location>
</feature>
<dbReference type="EMBL" id="CAADRA010000852">
    <property type="protein sequence ID" value="VFT81136.1"/>
    <property type="molecule type" value="Genomic_DNA"/>
</dbReference>
<dbReference type="Gene3D" id="1.20.1020.10">
    <property type="entry name" value="TAZ domain"/>
    <property type="match status" value="1"/>
</dbReference>
<evidence type="ECO:0000313" key="6">
    <source>
        <dbReference type="EMBL" id="VFT81136.1"/>
    </source>
</evidence>
<dbReference type="OrthoDB" id="62401at2759"/>
<accession>A0A485KF70</accession>
<organism evidence="6 7">
    <name type="scientific">Aphanomyces stellatus</name>
    <dbReference type="NCBI Taxonomy" id="120398"/>
    <lineage>
        <taxon>Eukaryota</taxon>
        <taxon>Sar</taxon>
        <taxon>Stramenopiles</taxon>
        <taxon>Oomycota</taxon>
        <taxon>Saprolegniomycetes</taxon>
        <taxon>Saprolegniales</taxon>
        <taxon>Verrucalvaceae</taxon>
        <taxon>Aphanomyces</taxon>
    </lineage>
</organism>
<dbReference type="SUPFAM" id="SSF57933">
    <property type="entry name" value="TAZ domain"/>
    <property type="match status" value="1"/>
</dbReference>
<dbReference type="Pfam" id="PF02135">
    <property type="entry name" value="zf-TAZ"/>
    <property type="match status" value="1"/>
</dbReference>
<evidence type="ECO:0000313" key="5">
    <source>
        <dbReference type="EMBL" id="KAF0714179.1"/>
    </source>
</evidence>
<keyword evidence="1" id="KW-0479">Metal-binding</keyword>
<protein>
    <submittedName>
        <fullName evidence="6">Aste57867_4001 protein</fullName>
    </submittedName>
</protein>
<sequence>MATPEEQKFQVYNEALVHAATCRVQDCPQFDMRCQKVRSSLTHFLNCYSQRRRTSRIDEIEECKHCAKIFGLLCYHAKNCVGVEKCVVHMCDYLRRKIGNAREGQTSTRVTIPGETTWPVERRMAEAENNRAMVHEMIRLMVLHKHANGEEIGANYSKYLYT</sequence>
<keyword evidence="2" id="KW-0863">Zinc-finger</keyword>
<evidence type="ECO:0000256" key="3">
    <source>
        <dbReference type="ARBA" id="ARBA00022833"/>
    </source>
</evidence>
<dbReference type="Proteomes" id="UP000332933">
    <property type="component" value="Unassembled WGS sequence"/>
</dbReference>
<proteinExistence type="predicted"/>
<dbReference type="EMBL" id="VJMH01000852">
    <property type="protein sequence ID" value="KAF0714179.1"/>
    <property type="molecule type" value="Genomic_DNA"/>
</dbReference>
<evidence type="ECO:0000259" key="4">
    <source>
        <dbReference type="SMART" id="SM00551"/>
    </source>
</evidence>
<evidence type="ECO:0000313" key="7">
    <source>
        <dbReference type="Proteomes" id="UP000332933"/>
    </source>
</evidence>
<reference evidence="6 7" key="1">
    <citation type="submission" date="2019-03" db="EMBL/GenBank/DDBJ databases">
        <authorList>
            <person name="Gaulin E."/>
            <person name="Dumas B."/>
        </authorList>
    </citation>
    <scope>NUCLEOTIDE SEQUENCE [LARGE SCALE GENOMIC DNA]</scope>
    <source>
        <strain evidence="6">CBS 568.67</strain>
    </source>
</reference>